<feature type="region of interest" description="Disordered" evidence="1">
    <location>
        <begin position="570"/>
        <end position="591"/>
    </location>
</feature>
<dbReference type="AlphaFoldDB" id="A0A1N6N609"/>
<evidence type="ECO:0000313" key="3">
    <source>
        <dbReference type="EMBL" id="SIP87439.1"/>
    </source>
</evidence>
<name>A0A1N6N609_9RHOO</name>
<sequence>MRAANRASVAMLAAAVAVALWDYGRQAPPRAAEPASAVRSEPRTTPSLPARLVLAPDAYGEDLPPAGASLFDQRVAALGGAAALPYPFENLLQRLDGGGQCADLPEGRCLVRVLIPIGRSLQRLAAAPEFFRHPRVVAAMAGEPAAHGPGPPQRDRLYLGHVGNSEVIEVISYNEAAARFEFQLVLDYRSGARPRIVYASRALCLACHQNHAPIFSRPLWQETNANPAVAARLATWQTSVEGVPVRRGIDLPGAIDAAVQRANRFALWQTLWRTGCGDGERGARCRAALFEAALRYRATGRHEHAALHDAILPAFAAAWQTRWPGGLALSDANIPNRDPLPEGLARADGVMLANIPAPFEPLAPRPPLEIWQLPDTGRLNETVAGLAELLGEHDLARLRAAVRGHPSQTTDFARVGDAIATLAAAPGGGPFAAGPFRLEPLMTALLTRLGSPERESAPPATATPERDVPHFPPATSAGLFQRYCTPCHQTPSSTPPNFLHGDEATVRDRLRHCAARIRYRLAMWQQQPAARAKTPMPPLQALRPLGADPSSWAASAELATLAAYATELAGGAPMPQPDNYEALPPCLPASG</sequence>
<accession>A0A1N6N609</accession>
<keyword evidence="4" id="KW-1185">Reference proteome</keyword>
<dbReference type="EMBL" id="FTMD01000001">
    <property type="protein sequence ID" value="SIP87439.1"/>
    <property type="molecule type" value="Genomic_DNA"/>
</dbReference>
<evidence type="ECO:0000256" key="2">
    <source>
        <dbReference type="SAM" id="SignalP"/>
    </source>
</evidence>
<feature type="chain" id="PRO_5012184626" description="Cytochrome c domain-containing protein" evidence="2">
    <location>
        <begin position="20"/>
        <end position="591"/>
    </location>
</feature>
<dbReference type="OrthoDB" id="8522906at2"/>
<evidence type="ECO:0000256" key="1">
    <source>
        <dbReference type="SAM" id="MobiDB-lite"/>
    </source>
</evidence>
<organism evidence="3 4">
    <name type="scientific">Aromatoleum tolulyticum</name>
    <dbReference type="NCBI Taxonomy" id="34027"/>
    <lineage>
        <taxon>Bacteria</taxon>
        <taxon>Pseudomonadati</taxon>
        <taxon>Pseudomonadota</taxon>
        <taxon>Betaproteobacteria</taxon>
        <taxon>Rhodocyclales</taxon>
        <taxon>Rhodocyclaceae</taxon>
        <taxon>Aromatoleum</taxon>
    </lineage>
</organism>
<dbReference type="RefSeq" id="WP_076600151.1">
    <property type="nucleotide sequence ID" value="NZ_FTMD01000001.1"/>
</dbReference>
<proteinExistence type="predicted"/>
<dbReference type="Proteomes" id="UP000186819">
    <property type="component" value="Unassembled WGS sequence"/>
</dbReference>
<evidence type="ECO:0008006" key="5">
    <source>
        <dbReference type="Google" id="ProtNLM"/>
    </source>
</evidence>
<keyword evidence="2" id="KW-0732">Signal</keyword>
<feature type="signal peptide" evidence="2">
    <location>
        <begin position="1"/>
        <end position="19"/>
    </location>
</feature>
<gene>
    <name evidence="3" type="ORF">SAMN05421829_101107</name>
</gene>
<dbReference type="STRING" id="34027.SAMN05421829_101107"/>
<evidence type="ECO:0000313" key="4">
    <source>
        <dbReference type="Proteomes" id="UP000186819"/>
    </source>
</evidence>
<protein>
    <recommendedName>
        <fullName evidence="5">Cytochrome c domain-containing protein</fullName>
    </recommendedName>
</protein>
<reference evidence="4" key="1">
    <citation type="submission" date="2017-01" db="EMBL/GenBank/DDBJ databases">
        <authorList>
            <person name="Varghese N."/>
            <person name="Submissions S."/>
        </authorList>
    </citation>
    <scope>NUCLEOTIDE SEQUENCE [LARGE SCALE GENOMIC DNA]</scope>
    <source>
        <strain evidence="4">ATCC 51758</strain>
    </source>
</reference>